<dbReference type="SUPFAM" id="SSF141694">
    <property type="entry name" value="AF2212/PG0164-like"/>
    <property type="match status" value="1"/>
</dbReference>
<sequence>MQQFTTIILKFEEKGEKTGWTYIEIPTDITEALLPGNKKSFRVKGKLDEYSFKQVALLPMGDGKFIMPLKVDVRKAIKKRKGAMVQVSLILDETPFIISEDLLVCLEDEPIALQNFNKLPLSHKKYYTKWIESAKTAETKARRIAVSVISLATGKTFGEAMKAINIK</sequence>
<dbReference type="Pfam" id="PF13376">
    <property type="entry name" value="OmdA"/>
    <property type="match status" value="1"/>
</dbReference>
<organism evidence="1 2">
    <name type="scientific">Limnovirga soli</name>
    <dbReference type="NCBI Taxonomy" id="2656915"/>
    <lineage>
        <taxon>Bacteria</taxon>
        <taxon>Pseudomonadati</taxon>
        <taxon>Bacteroidota</taxon>
        <taxon>Chitinophagia</taxon>
        <taxon>Chitinophagales</taxon>
        <taxon>Chitinophagaceae</taxon>
        <taxon>Limnovirga</taxon>
    </lineage>
</organism>
<evidence type="ECO:0000313" key="2">
    <source>
        <dbReference type="Proteomes" id="UP000598971"/>
    </source>
</evidence>
<dbReference type="EMBL" id="WHPF01000006">
    <property type="protein sequence ID" value="NNV55726.1"/>
    <property type="molecule type" value="Genomic_DNA"/>
</dbReference>
<dbReference type="RefSeq" id="WP_171607657.1">
    <property type="nucleotide sequence ID" value="NZ_WHPF01000006.1"/>
</dbReference>
<gene>
    <name evidence="1" type="ORF">GD597_09665</name>
</gene>
<evidence type="ECO:0000313" key="1">
    <source>
        <dbReference type="EMBL" id="NNV55726.1"/>
    </source>
</evidence>
<dbReference type="InterPro" id="IPR015018">
    <property type="entry name" value="DUF1905"/>
</dbReference>
<dbReference type="InterPro" id="IPR037079">
    <property type="entry name" value="AF2212/PG0164-like_sf"/>
</dbReference>
<proteinExistence type="predicted"/>
<reference evidence="1" key="1">
    <citation type="submission" date="2019-10" db="EMBL/GenBank/DDBJ databases">
        <title>Draft genome sequence of Panacibacter sp. KCS-6.</title>
        <authorList>
            <person name="Yim K.J."/>
        </authorList>
    </citation>
    <scope>NUCLEOTIDE SEQUENCE</scope>
    <source>
        <strain evidence="1">KCS-6</strain>
    </source>
</reference>
<accession>A0A8J8FH29</accession>
<dbReference type="AlphaFoldDB" id="A0A8J8FH29"/>
<dbReference type="Gene3D" id="2.40.30.100">
    <property type="entry name" value="AF2212/PG0164-like"/>
    <property type="match status" value="1"/>
</dbReference>
<protein>
    <submittedName>
        <fullName evidence="1">DUF1905 domain-containing protein</fullName>
    </submittedName>
</protein>
<comment type="caution">
    <text evidence="1">The sequence shown here is derived from an EMBL/GenBank/DDBJ whole genome shotgun (WGS) entry which is preliminary data.</text>
</comment>
<keyword evidence="2" id="KW-1185">Reference proteome</keyword>
<name>A0A8J8FH29_9BACT</name>
<dbReference type="Pfam" id="PF08922">
    <property type="entry name" value="DUF1905"/>
    <property type="match status" value="1"/>
</dbReference>
<dbReference type="Proteomes" id="UP000598971">
    <property type="component" value="Unassembled WGS sequence"/>
</dbReference>